<keyword evidence="2" id="KW-0812">Transmembrane</keyword>
<feature type="transmembrane region" description="Helical" evidence="2">
    <location>
        <begin position="58"/>
        <end position="79"/>
    </location>
</feature>
<name>A0ABW0KWH8_9BACT</name>
<keyword evidence="2" id="KW-1133">Transmembrane helix</keyword>
<reference evidence="5" key="1">
    <citation type="journal article" date="2019" name="Int. J. Syst. Evol. Microbiol.">
        <title>The Global Catalogue of Microorganisms (GCM) 10K type strain sequencing project: providing services to taxonomists for standard genome sequencing and annotation.</title>
        <authorList>
            <consortium name="The Broad Institute Genomics Platform"/>
            <consortium name="The Broad Institute Genome Sequencing Center for Infectious Disease"/>
            <person name="Wu L."/>
            <person name="Ma J."/>
        </authorList>
    </citation>
    <scope>NUCLEOTIDE SEQUENCE [LARGE SCALE GENOMIC DNA]</scope>
    <source>
        <strain evidence="5">CGMCC 4.1469</strain>
    </source>
</reference>
<feature type="transmembrane region" description="Helical" evidence="2">
    <location>
        <begin position="27"/>
        <end position="46"/>
    </location>
</feature>
<keyword evidence="2" id="KW-0472">Membrane</keyword>
<accession>A0ABW0KWH8</accession>
<evidence type="ECO:0000256" key="2">
    <source>
        <dbReference type="SAM" id="Phobius"/>
    </source>
</evidence>
<gene>
    <name evidence="4" type="ORF">ACFQDI_20325</name>
</gene>
<dbReference type="Proteomes" id="UP001596052">
    <property type="component" value="Unassembled WGS sequence"/>
</dbReference>
<feature type="domain" description="Type II secretion system protein GspG C-terminal" evidence="3">
    <location>
        <begin position="385"/>
        <end position="486"/>
    </location>
</feature>
<dbReference type="Pfam" id="PF08334">
    <property type="entry name" value="T2SSG"/>
    <property type="match status" value="1"/>
</dbReference>
<dbReference type="Gene3D" id="3.30.700.10">
    <property type="entry name" value="Glycoprotein, Type 4 Pilin"/>
    <property type="match status" value="1"/>
</dbReference>
<dbReference type="EMBL" id="JBHSMQ010000009">
    <property type="protein sequence ID" value="MFC5457227.1"/>
    <property type="molecule type" value="Genomic_DNA"/>
</dbReference>
<dbReference type="RefSeq" id="WP_377170293.1">
    <property type="nucleotide sequence ID" value="NZ_JBHSMQ010000009.1"/>
</dbReference>
<dbReference type="SUPFAM" id="SSF54523">
    <property type="entry name" value="Pili subunits"/>
    <property type="match status" value="1"/>
</dbReference>
<dbReference type="InterPro" id="IPR045584">
    <property type="entry name" value="Pilin-like"/>
</dbReference>
<proteinExistence type="predicted"/>
<evidence type="ECO:0000256" key="1">
    <source>
        <dbReference type="SAM" id="MobiDB-lite"/>
    </source>
</evidence>
<dbReference type="InterPro" id="IPR013545">
    <property type="entry name" value="T2SS_protein-GspG_C"/>
</dbReference>
<comment type="caution">
    <text evidence="4">The sequence shown here is derived from an EMBL/GenBank/DDBJ whole genome shotgun (WGS) entry which is preliminary data.</text>
</comment>
<protein>
    <submittedName>
        <fullName evidence="4">Type II secretion system protein GspG</fullName>
    </submittedName>
</protein>
<keyword evidence="5" id="KW-1185">Reference proteome</keyword>
<evidence type="ECO:0000313" key="5">
    <source>
        <dbReference type="Proteomes" id="UP001596052"/>
    </source>
</evidence>
<organism evidence="4 5">
    <name type="scientific">Prosthecobacter fluviatilis</name>
    <dbReference type="NCBI Taxonomy" id="445931"/>
    <lineage>
        <taxon>Bacteria</taxon>
        <taxon>Pseudomonadati</taxon>
        <taxon>Verrucomicrobiota</taxon>
        <taxon>Verrucomicrobiia</taxon>
        <taxon>Verrucomicrobiales</taxon>
        <taxon>Verrucomicrobiaceae</taxon>
        <taxon>Prosthecobacter</taxon>
    </lineage>
</organism>
<evidence type="ECO:0000259" key="3">
    <source>
        <dbReference type="Pfam" id="PF08334"/>
    </source>
</evidence>
<sequence>MNSLPPVPVMLRRCGPLLDSVRFAVTFLKWSTALAVVGFALPILLARQQMEPSDLRDASIFVAVLVMLQLMGSASYWLLMSESGGKKDLCLFLRAFRSDASSDQLRAWLKAAMGPDWHLGGIRPPAERTSLWVTLLSPLFTGLKYLGSRQFEMVAPDHNWMARLLASFAQTRMVFIDIRDVTPHVLDEIRLAWQVFGPQRTLFIIDTTRSPEAWKDTLHQQLGADRTQFRLLIWQADAATFVPQVQFLLAQIPSGTASVTPEALAFVHGKVGPENWDVRPIDRAWVQALLQQLVLAAGGGLLYLIHPWARMLGFGLLGLEALHLYRVAWCRARRQRLDALAVNPAGPPSAKRLWGSLALMLTILASPILFMIVATIMMVASAGENIARARITKAEAAMSQIGMALTMYQARGGQPPTTEQGLDALLFRPSFAPVPRYWTKLLEELPMDPWSHPYRYESPARRSTTDPYDLWSTGPDGIDGTADDIGNFNAQ</sequence>
<feature type="region of interest" description="Disordered" evidence="1">
    <location>
        <begin position="456"/>
        <end position="491"/>
    </location>
</feature>
<feature type="transmembrane region" description="Helical" evidence="2">
    <location>
        <begin position="357"/>
        <end position="380"/>
    </location>
</feature>
<evidence type="ECO:0000313" key="4">
    <source>
        <dbReference type="EMBL" id="MFC5457227.1"/>
    </source>
</evidence>